<dbReference type="GO" id="GO:0004222">
    <property type="term" value="F:metalloendopeptidase activity"/>
    <property type="evidence" value="ECO:0007669"/>
    <property type="project" value="TreeGrafter"/>
</dbReference>
<evidence type="ECO:0000313" key="3">
    <source>
        <dbReference type="EMBL" id="TXJ37209.1"/>
    </source>
</evidence>
<keyword evidence="1" id="KW-0812">Transmembrane</keyword>
<keyword evidence="1" id="KW-1133">Transmembrane helix</keyword>
<dbReference type="FunFam" id="2.70.70.10:FF:000006">
    <property type="entry name" value="M23 family peptidase"/>
    <property type="match status" value="1"/>
</dbReference>
<dbReference type="PANTHER" id="PTHR21666">
    <property type="entry name" value="PEPTIDASE-RELATED"/>
    <property type="match status" value="1"/>
</dbReference>
<name>A0A5C8EGX7_BRAPL</name>
<reference evidence="3 4" key="1">
    <citation type="journal article" date="1992" name="Lakartidningen">
        <title>[Penicillin V and not amoxicillin is the first choice preparation in acute otitis].</title>
        <authorList>
            <person name="Kamme C."/>
            <person name="Lundgren K."/>
            <person name="Prellner K."/>
        </authorList>
    </citation>
    <scope>NUCLEOTIDE SEQUENCE [LARGE SCALE GENOMIC DNA]</scope>
    <source>
        <strain evidence="3 4">PC5538III-hc</strain>
    </source>
</reference>
<sequence>MIQTRNTFETKSDIKLDEYYIQETSKDKSKVANKFVNNFKYTNKKQALKYPKYYNKKVNYKKNHNKLYHLKLSISKIYGSTSPIRNFFNKIISAIMKKGNHERSILIFYNNEEKGLSLPINNFMILFFILIFASLIYTGFDAYYKQKEARDFYNTLSATESKTYSLITEYKDSLNRYSKSLKEYNDTIKNISYLIDYNNNSSFNNNSNNDNDINKTLNEIDRYQKNILTFMDVPSVIHKEIPVGWPVAGGGRISSGFGARFSPFTQEKSYHYGVDIAGPYGTPILAAADGKVVFAGWKNGYGWFVLIEHANGYQTGYGHNSELLVHGGQQVKRGQKIAMIGNTGRTTGIHCHFEVRIAGDHKNPMPYLSARF</sequence>
<proteinExistence type="predicted"/>
<dbReference type="EMBL" id="SAXY01000070">
    <property type="protein sequence ID" value="TXJ37209.1"/>
    <property type="molecule type" value="Genomic_DNA"/>
</dbReference>
<organism evidence="3 4">
    <name type="scientific">Brachyspira pilosicoli</name>
    <name type="common">Serpulina pilosicoli</name>
    <dbReference type="NCBI Taxonomy" id="52584"/>
    <lineage>
        <taxon>Bacteria</taxon>
        <taxon>Pseudomonadati</taxon>
        <taxon>Spirochaetota</taxon>
        <taxon>Spirochaetia</taxon>
        <taxon>Brachyspirales</taxon>
        <taxon>Brachyspiraceae</taxon>
        <taxon>Brachyspira</taxon>
    </lineage>
</organism>
<dbReference type="InterPro" id="IPR011055">
    <property type="entry name" value="Dup_hybrid_motif"/>
</dbReference>
<dbReference type="InterPro" id="IPR016047">
    <property type="entry name" value="M23ase_b-sheet_dom"/>
</dbReference>
<evidence type="ECO:0000256" key="1">
    <source>
        <dbReference type="SAM" id="Phobius"/>
    </source>
</evidence>
<dbReference type="SUPFAM" id="SSF51261">
    <property type="entry name" value="Duplicated hybrid motif"/>
    <property type="match status" value="1"/>
</dbReference>
<dbReference type="PANTHER" id="PTHR21666:SF270">
    <property type="entry name" value="MUREIN HYDROLASE ACTIVATOR ENVC"/>
    <property type="match status" value="1"/>
</dbReference>
<gene>
    <name evidence="3" type="ORF">EPJ72_11445</name>
</gene>
<comment type="caution">
    <text evidence="3">The sequence shown here is derived from an EMBL/GenBank/DDBJ whole genome shotgun (WGS) entry which is preliminary data.</text>
</comment>
<protein>
    <submittedName>
        <fullName evidence="3">M23 family metallopeptidase</fullName>
    </submittedName>
</protein>
<dbReference type="AlphaFoldDB" id="A0A5C8EGX7"/>
<dbReference type="CDD" id="cd12797">
    <property type="entry name" value="M23_peptidase"/>
    <property type="match status" value="1"/>
</dbReference>
<dbReference type="Proteomes" id="UP000323176">
    <property type="component" value="Unassembled WGS sequence"/>
</dbReference>
<evidence type="ECO:0000259" key="2">
    <source>
        <dbReference type="Pfam" id="PF01551"/>
    </source>
</evidence>
<keyword evidence="1" id="KW-0472">Membrane</keyword>
<accession>A0A5C8EGX7</accession>
<feature type="transmembrane region" description="Helical" evidence="1">
    <location>
        <begin position="123"/>
        <end position="144"/>
    </location>
</feature>
<dbReference type="Pfam" id="PF01551">
    <property type="entry name" value="Peptidase_M23"/>
    <property type="match status" value="1"/>
</dbReference>
<dbReference type="OrthoDB" id="305469at2"/>
<dbReference type="Gene3D" id="2.70.70.10">
    <property type="entry name" value="Glucose Permease (Domain IIA)"/>
    <property type="match status" value="1"/>
</dbReference>
<dbReference type="InterPro" id="IPR050570">
    <property type="entry name" value="Cell_wall_metabolism_enzyme"/>
</dbReference>
<feature type="domain" description="M23ase beta-sheet core" evidence="2">
    <location>
        <begin position="270"/>
        <end position="364"/>
    </location>
</feature>
<evidence type="ECO:0000313" key="4">
    <source>
        <dbReference type="Proteomes" id="UP000323176"/>
    </source>
</evidence>